<dbReference type="InterPro" id="IPR001841">
    <property type="entry name" value="Znf_RING"/>
</dbReference>
<gene>
    <name evidence="4" type="ORF">Bathy06g00110</name>
</gene>
<dbReference type="RefSeq" id="XP_007512512.1">
    <property type="nucleotide sequence ID" value="XM_007512450.1"/>
</dbReference>
<dbReference type="Gene3D" id="3.30.40.10">
    <property type="entry name" value="Zinc/RING finger domain, C3HC4 (zinc finger)"/>
    <property type="match status" value="1"/>
</dbReference>
<proteinExistence type="predicted"/>
<feature type="region of interest" description="Disordered" evidence="2">
    <location>
        <begin position="80"/>
        <end position="117"/>
    </location>
</feature>
<dbReference type="OrthoDB" id="8062037at2759"/>
<feature type="compositionally biased region" description="Acidic residues" evidence="2">
    <location>
        <begin position="135"/>
        <end position="150"/>
    </location>
</feature>
<feature type="region of interest" description="Disordered" evidence="2">
    <location>
        <begin position="334"/>
        <end position="471"/>
    </location>
</feature>
<dbReference type="GO" id="GO:0008270">
    <property type="term" value="F:zinc ion binding"/>
    <property type="evidence" value="ECO:0007669"/>
    <property type="project" value="UniProtKB-KW"/>
</dbReference>
<keyword evidence="1" id="KW-0479">Metal-binding</keyword>
<organism evidence="4 5">
    <name type="scientific">Bathycoccus prasinos</name>
    <dbReference type="NCBI Taxonomy" id="41875"/>
    <lineage>
        <taxon>Eukaryota</taxon>
        <taxon>Viridiplantae</taxon>
        <taxon>Chlorophyta</taxon>
        <taxon>Mamiellophyceae</taxon>
        <taxon>Mamiellales</taxon>
        <taxon>Bathycoccaceae</taxon>
        <taxon>Bathycoccus</taxon>
    </lineage>
</organism>
<keyword evidence="1" id="KW-0862">Zinc</keyword>
<feature type="compositionally biased region" description="Acidic residues" evidence="2">
    <location>
        <begin position="373"/>
        <end position="392"/>
    </location>
</feature>
<dbReference type="AlphaFoldDB" id="K8EG35"/>
<dbReference type="KEGG" id="bpg:Bathy06g00110"/>
<dbReference type="SUPFAM" id="SSF57850">
    <property type="entry name" value="RING/U-box"/>
    <property type="match status" value="1"/>
</dbReference>
<evidence type="ECO:0000259" key="3">
    <source>
        <dbReference type="PROSITE" id="PS50089"/>
    </source>
</evidence>
<dbReference type="SMART" id="SM00184">
    <property type="entry name" value="RING"/>
    <property type="match status" value="1"/>
</dbReference>
<dbReference type="STRING" id="41875.K8EG35"/>
<dbReference type="Proteomes" id="UP000198341">
    <property type="component" value="Chromosome 6"/>
</dbReference>
<feature type="compositionally biased region" description="Basic and acidic residues" evidence="2">
    <location>
        <begin position="81"/>
        <end position="92"/>
    </location>
</feature>
<sequence length="493" mass="56072">MSSCAVCFDIVSGKCVALSECGHVFHPSCITKWFEIKKKINRQNGFAIPTAPCVVCRVDFDISAALPVYLDVPLSALKAKRRDDKKRSGDTKQKKKKKKKKKTNFEKKEKERRKTNVLEKQDDEDVVVLVSSSESDGDESDDAANDDGEEHLESENENAELRRLLLEEKRKTREAEDAVVLNRCNNDAFAQSKMQLETLQVEYMQVQEENRVAKAREKIAVDKAKNFESRVTRAESDVKMLRSEISALKHQRAVEMDVFADKNAVSSSRFFEEEQIARLMDQKDKRMALESLARSLRMKTKHIVTLQDEYFKVNKSLRVAEKSLRDLEMKYAKRKAREKQTREELQNLTRVEKQKHGEVERSGIKNGIKEGDVVVDDDDDDDDDLLILDDDDNNKRNKPSSNVLRDSNNRNDSISGKAITRLGGNVKSSFNRKNNASGGSFIQNGDDGRGGRATILTTSTGGKLERNNRNDRVPLSRGEMMQKNLSSFVRKGR</sequence>
<feature type="compositionally biased region" description="Basic and acidic residues" evidence="2">
    <location>
        <begin position="338"/>
        <end position="372"/>
    </location>
</feature>
<dbReference type="EMBL" id="FO082273">
    <property type="protein sequence ID" value="CCO17112.1"/>
    <property type="molecule type" value="Genomic_DNA"/>
</dbReference>
<dbReference type="InterPro" id="IPR013083">
    <property type="entry name" value="Znf_RING/FYVE/PHD"/>
</dbReference>
<evidence type="ECO:0000313" key="5">
    <source>
        <dbReference type="Proteomes" id="UP000198341"/>
    </source>
</evidence>
<evidence type="ECO:0000313" key="4">
    <source>
        <dbReference type="EMBL" id="CCO17112.1"/>
    </source>
</evidence>
<evidence type="ECO:0000256" key="1">
    <source>
        <dbReference type="PROSITE-ProRule" id="PRU00175"/>
    </source>
</evidence>
<dbReference type="PROSITE" id="PS50089">
    <property type="entry name" value="ZF_RING_2"/>
    <property type="match status" value="1"/>
</dbReference>
<feature type="compositionally biased region" description="Polar residues" evidence="2">
    <location>
        <begin position="399"/>
        <end position="414"/>
    </location>
</feature>
<keyword evidence="5" id="KW-1185">Reference proteome</keyword>
<accession>K8EG35</accession>
<dbReference type="GeneID" id="19014992"/>
<dbReference type="Pfam" id="PF13639">
    <property type="entry name" value="zf-RING_2"/>
    <property type="match status" value="1"/>
</dbReference>
<name>K8EG35_9CHLO</name>
<evidence type="ECO:0000256" key="2">
    <source>
        <dbReference type="SAM" id="MobiDB-lite"/>
    </source>
</evidence>
<feature type="domain" description="RING-type" evidence="3">
    <location>
        <begin position="4"/>
        <end position="57"/>
    </location>
</feature>
<keyword evidence="1" id="KW-0863">Zinc-finger</keyword>
<feature type="compositionally biased region" description="Basic and acidic residues" evidence="2">
    <location>
        <begin position="103"/>
        <end position="117"/>
    </location>
</feature>
<reference evidence="4 5" key="1">
    <citation type="submission" date="2011-10" db="EMBL/GenBank/DDBJ databases">
        <authorList>
            <person name="Genoscope - CEA"/>
        </authorList>
    </citation>
    <scope>NUCLEOTIDE SEQUENCE [LARGE SCALE GENOMIC DNA]</scope>
    <source>
        <strain evidence="4 5">RCC 1105</strain>
    </source>
</reference>
<protein>
    <recommendedName>
        <fullName evidence="3">RING-type domain-containing protein</fullName>
    </recommendedName>
</protein>
<feature type="compositionally biased region" description="Polar residues" evidence="2">
    <location>
        <begin position="426"/>
        <end position="443"/>
    </location>
</feature>
<feature type="region of interest" description="Disordered" evidence="2">
    <location>
        <begin position="129"/>
        <end position="160"/>
    </location>
</feature>
<feature type="compositionally biased region" description="Basic residues" evidence="2">
    <location>
        <begin position="93"/>
        <end position="102"/>
    </location>
</feature>
<feature type="compositionally biased region" description="Basic and acidic residues" evidence="2">
    <location>
        <begin position="151"/>
        <end position="160"/>
    </location>
</feature>